<accession>A0A8K0P3N8</accession>
<evidence type="ECO:0000256" key="1">
    <source>
        <dbReference type="SAM" id="MobiDB-lite"/>
    </source>
</evidence>
<evidence type="ECO:0000313" key="2">
    <source>
        <dbReference type="EMBL" id="KAG8234710.1"/>
    </source>
</evidence>
<dbReference type="Proteomes" id="UP000792457">
    <property type="component" value="Unassembled WGS sequence"/>
</dbReference>
<feature type="compositionally biased region" description="Pro residues" evidence="1">
    <location>
        <begin position="19"/>
        <end position="36"/>
    </location>
</feature>
<sequence>MVDGVGPEAPPGGGAAPGGKPPGIPPGMPPGIPPGMPPGMLPPAPWYNLVTIGLHNCSSSFCLCSNSSFSASWFASSHAITSLHLSRIAVLSASEILSFSFSSSTVCFMLKQ</sequence>
<reference evidence="2" key="1">
    <citation type="submission" date="2013-04" db="EMBL/GenBank/DDBJ databases">
        <authorList>
            <person name="Qu J."/>
            <person name="Murali S.C."/>
            <person name="Bandaranaike D."/>
            <person name="Bellair M."/>
            <person name="Blankenburg K."/>
            <person name="Chao H."/>
            <person name="Dinh H."/>
            <person name="Doddapaneni H."/>
            <person name="Downs B."/>
            <person name="Dugan-Rocha S."/>
            <person name="Elkadiri S."/>
            <person name="Gnanaolivu R.D."/>
            <person name="Hernandez B."/>
            <person name="Javaid M."/>
            <person name="Jayaseelan J.C."/>
            <person name="Lee S."/>
            <person name="Li M."/>
            <person name="Ming W."/>
            <person name="Munidasa M."/>
            <person name="Muniz J."/>
            <person name="Nguyen L."/>
            <person name="Ongeri F."/>
            <person name="Osuji N."/>
            <person name="Pu L.-L."/>
            <person name="Puazo M."/>
            <person name="Qu C."/>
            <person name="Quiroz J."/>
            <person name="Raj R."/>
            <person name="Weissenberger G."/>
            <person name="Xin Y."/>
            <person name="Zou X."/>
            <person name="Han Y."/>
            <person name="Richards S."/>
            <person name="Worley K."/>
            <person name="Muzny D."/>
            <person name="Gibbs R."/>
        </authorList>
    </citation>
    <scope>NUCLEOTIDE SEQUENCE</scope>
    <source>
        <strain evidence="2">Sampled in the wild</strain>
    </source>
</reference>
<reference evidence="2" key="2">
    <citation type="submission" date="2017-10" db="EMBL/GenBank/DDBJ databases">
        <title>Ladona fulva Genome sequencing and assembly.</title>
        <authorList>
            <person name="Murali S."/>
            <person name="Richards S."/>
            <person name="Bandaranaike D."/>
            <person name="Bellair M."/>
            <person name="Blankenburg K."/>
            <person name="Chao H."/>
            <person name="Dinh H."/>
            <person name="Doddapaneni H."/>
            <person name="Dugan-Rocha S."/>
            <person name="Elkadiri S."/>
            <person name="Gnanaolivu R."/>
            <person name="Hernandez B."/>
            <person name="Skinner E."/>
            <person name="Javaid M."/>
            <person name="Lee S."/>
            <person name="Li M."/>
            <person name="Ming W."/>
            <person name="Munidasa M."/>
            <person name="Muniz J."/>
            <person name="Nguyen L."/>
            <person name="Hughes D."/>
            <person name="Osuji N."/>
            <person name="Pu L.-L."/>
            <person name="Puazo M."/>
            <person name="Qu C."/>
            <person name="Quiroz J."/>
            <person name="Raj R."/>
            <person name="Weissenberger G."/>
            <person name="Xin Y."/>
            <person name="Zou X."/>
            <person name="Han Y."/>
            <person name="Worley K."/>
            <person name="Muzny D."/>
            <person name="Gibbs R."/>
        </authorList>
    </citation>
    <scope>NUCLEOTIDE SEQUENCE</scope>
    <source>
        <strain evidence="2">Sampled in the wild</strain>
    </source>
</reference>
<dbReference type="EMBL" id="KZ308839">
    <property type="protein sequence ID" value="KAG8234710.1"/>
    <property type="molecule type" value="Genomic_DNA"/>
</dbReference>
<comment type="caution">
    <text evidence="2">The sequence shown here is derived from an EMBL/GenBank/DDBJ whole genome shotgun (WGS) entry which is preliminary data.</text>
</comment>
<feature type="region of interest" description="Disordered" evidence="1">
    <location>
        <begin position="1"/>
        <end position="36"/>
    </location>
</feature>
<gene>
    <name evidence="2" type="ORF">J437_LFUL014327</name>
</gene>
<name>A0A8K0P3N8_LADFU</name>
<protein>
    <submittedName>
        <fullName evidence="2">Uncharacterized protein</fullName>
    </submittedName>
</protein>
<organism evidence="2 3">
    <name type="scientific">Ladona fulva</name>
    <name type="common">Scarce chaser dragonfly</name>
    <name type="synonym">Libellula fulva</name>
    <dbReference type="NCBI Taxonomy" id="123851"/>
    <lineage>
        <taxon>Eukaryota</taxon>
        <taxon>Metazoa</taxon>
        <taxon>Ecdysozoa</taxon>
        <taxon>Arthropoda</taxon>
        <taxon>Hexapoda</taxon>
        <taxon>Insecta</taxon>
        <taxon>Pterygota</taxon>
        <taxon>Palaeoptera</taxon>
        <taxon>Odonata</taxon>
        <taxon>Epiprocta</taxon>
        <taxon>Anisoptera</taxon>
        <taxon>Libelluloidea</taxon>
        <taxon>Libellulidae</taxon>
        <taxon>Ladona</taxon>
    </lineage>
</organism>
<keyword evidence="3" id="KW-1185">Reference proteome</keyword>
<dbReference type="AlphaFoldDB" id="A0A8K0P3N8"/>
<proteinExistence type="predicted"/>
<evidence type="ECO:0000313" key="3">
    <source>
        <dbReference type="Proteomes" id="UP000792457"/>
    </source>
</evidence>